<comment type="caution">
    <text evidence="1">The sequence shown here is derived from an EMBL/GenBank/DDBJ whole genome shotgun (WGS) entry which is preliminary data.</text>
</comment>
<keyword evidence="2" id="KW-1185">Reference proteome</keyword>
<proteinExistence type="predicted"/>
<organism evidence="1 2">
    <name type="scientific">Grifola frondosa</name>
    <name type="common">Maitake</name>
    <name type="synonym">Polyporus frondosus</name>
    <dbReference type="NCBI Taxonomy" id="5627"/>
    <lineage>
        <taxon>Eukaryota</taxon>
        <taxon>Fungi</taxon>
        <taxon>Dikarya</taxon>
        <taxon>Basidiomycota</taxon>
        <taxon>Agaricomycotina</taxon>
        <taxon>Agaricomycetes</taxon>
        <taxon>Polyporales</taxon>
        <taxon>Grifolaceae</taxon>
        <taxon>Grifola</taxon>
    </lineage>
</organism>
<reference evidence="1 2" key="1">
    <citation type="submission" date="2016-03" db="EMBL/GenBank/DDBJ databases">
        <title>Whole genome sequencing of Grifola frondosa 9006-11.</title>
        <authorList>
            <person name="Min B."/>
            <person name="Park H."/>
            <person name="Kim J.-G."/>
            <person name="Cho H."/>
            <person name="Oh Y.-L."/>
            <person name="Kong W.-S."/>
            <person name="Choi I.-G."/>
        </authorList>
    </citation>
    <scope>NUCLEOTIDE SEQUENCE [LARGE SCALE GENOMIC DNA]</scope>
    <source>
        <strain evidence="1 2">9006-11</strain>
    </source>
</reference>
<name>A0A1C7MI18_GRIFR</name>
<gene>
    <name evidence="1" type="ORF">A0H81_03740</name>
</gene>
<dbReference type="Pfam" id="PF14223">
    <property type="entry name" value="Retrotran_gag_2"/>
    <property type="match status" value="1"/>
</dbReference>
<dbReference type="Proteomes" id="UP000092993">
    <property type="component" value="Unassembled WGS sequence"/>
</dbReference>
<dbReference type="AlphaFoldDB" id="A0A1C7MI18"/>
<dbReference type="EMBL" id="LUGG01000003">
    <property type="protein sequence ID" value="OBZ76458.1"/>
    <property type="molecule type" value="Genomic_DNA"/>
</dbReference>
<evidence type="ECO:0000313" key="2">
    <source>
        <dbReference type="Proteomes" id="UP000092993"/>
    </source>
</evidence>
<evidence type="ECO:0000313" key="1">
    <source>
        <dbReference type="EMBL" id="OBZ76458.1"/>
    </source>
</evidence>
<accession>A0A1C7MI18</accession>
<protein>
    <submittedName>
        <fullName evidence="1">Uncharacterized protein</fullName>
    </submittedName>
</protein>
<sequence>MHRLKDSELFSVHHCHTAKEVWQALRKKYEETYVGGKIYGIVGDMMSRRYVEGPDTSMMEHTCAFLADNARLADMKHDVGDTVLAMMILNSVLFAPEERWTFVEPLLNSFEEGKLEPNLVISRLVQREQTMKALASMRKQARKNRADRLGQ</sequence>